<evidence type="ECO:0000313" key="6">
    <source>
        <dbReference type="Proteomes" id="UP000257109"/>
    </source>
</evidence>
<dbReference type="OrthoDB" id="1921805at2759"/>
<evidence type="ECO:0000256" key="4">
    <source>
        <dbReference type="ARBA" id="ARBA00023242"/>
    </source>
</evidence>
<reference evidence="5" key="1">
    <citation type="submission" date="2018-05" db="EMBL/GenBank/DDBJ databases">
        <title>Draft genome of Mucuna pruriens seed.</title>
        <authorList>
            <person name="Nnadi N.E."/>
            <person name="Vos R."/>
            <person name="Hasami M.H."/>
            <person name="Devisetty U.K."/>
            <person name="Aguiy J.C."/>
        </authorList>
    </citation>
    <scope>NUCLEOTIDE SEQUENCE [LARGE SCALE GENOMIC DNA]</scope>
    <source>
        <strain evidence="5">JCA_2017</strain>
    </source>
</reference>
<protein>
    <submittedName>
        <fullName evidence="5">Transcription factor bHLH144</fullName>
    </submittedName>
</protein>
<evidence type="ECO:0000313" key="5">
    <source>
        <dbReference type="EMBL" id="RDX86654.1"/>
    </source>
</evidence>
<dbReference type="Pfam" id="PF23173">
    <property type="entry name" value="bHLH_SAC51"/>
    <property type="match status" value="1"/>
</dbReference>
<dbReference type="STRING" id="157652.A0A371G7Y9"/>
<dbReference type="SUPFAM" id="SSF47459">
    <property type="entry name" value="HLH, helix-loop-helix DNA-binding domain"/>
    <property type="match status" value="1"/>
</dbReference>
<dbReference type="GO" id="GO:0046983">
    <property type="term" value="F:protein dimerization activity"/>
    <property type="evidence" value="ECO:0007669"/>
    <property type="project" value="InterPro"/>
</dbReference>
<keyword evidence="4" id="KW-0539">Nucleus</keyword>
<keyword evidence="3" id="KW-0804">Transcription</keyword>
<sequence>MHCQTSRAPLPHHARSDPTVTITPAINGSAFPRTMRIPSNGSHLSISSSHLQILKANSKRILAKILCVFISTLSDSSSILFLFFQNPRSCSFTLIFCPNLFHLTLFSILLNQVRFFGVVFSDNQSGVELRQDAVGFLVCGSQKKLCSLGGEVSLGCKGTLFLLGRFIMYFAITIKRYRAVKEVGQIKMSVGVIAYNQLMLVCQAEYFRQLLKPVTNFLPALVQNNCQLISIVCSNTQEYFLPEKMVLPLADEAIDVHMHAPHASAFDALLPPGVRQITPFERFNLQPSEACPKNFIIFDQTDQRSRIMFHPAMTYRFNSPGLDVPATCSQDFEKNKVNQMERELSSPFEEDPNDIDALLSIGVDELEDFDEEEVSTARTHENYESISDTCSSYCSKSRKKRLSSSSIQRSSGAGDYCHDEGKHREMKRMVRILRRIVPGGGNQMGAVDVLDEAVEYLKSLKVEVEQFGVGP</sequence>
<dbReference type="GO" id="GO:0005634">
    <property type="term" value="C:nucleus"/>
    <property type="evidence" value="ECO:0007669"/>
    <property type="project" value="UniProtKB-SubCell"/>
</dbReference>
<dbReference type="PANTHER" id="PTHR36066">
    <property type="entry name" value="TRANSCRIPTION FACTOR BHLH145"/>
    <property type="match status" value="1"/>
</dbReference>
<evidence type="ECO:0000256" key="3">
    <source>
        <dbReference type="ARBA" id="ARBA00023163"/>
    </source>
</evidence>
<dbReference type="InterPro" id="IPR036638">
    <property type="entry name" value="HLH_DNA-bd_sf"/>
</dbReference>
<dbReference type="Proteomes" id="UP000257109">
    <property type="component" value="Unassembled WGS sequence"/>
</dbReference>
<dbReference type="EMBL" id="QJKJ01006458">
    <property type="protein sequence ID" value="RDX86654.1"/>
    <property type="molecule type" value="Genomic_DNA"/>
</dbReference>
<dbReference type="InterPro" id="IPR037546">
    <property type="entry name" value="SAC51-like"/>
</dbReference>
<gene>
    <name evidence="5" type="primary">BHLH144</name>
    <name evidence="5" type="ORF">CR513_31992</name>
</gene>
<accession>A0A371G7Y9</accession>
<organism evidence="5 6">
    <name type="scientific">Mucuna pruriens</name>
    <name type="common">Velvet bean</name>
    <name type="synonym">Dolichos pruriens</name>
    <dbReference type="NCBI Taxonomy" id="157652"/>
    <lineage>
        <taxon>Eukaryota</taxon>
        <taxon>Viridiplantae</taxon>
        <taxon>Streptophyta</taxon>
        <taxon>Embryophyta</taxon>
        <taxon>Tracheophyta</taxon>
        <taxon>Spermatophyta</taxon>
        <taxon>Magnoliopsida</taxon>
        <taxon>eudicotyledons</taxon>
        <taxon>Gunneridae</taxon>
        <taxon>Pentapetalae</taxon>
        <taxon>rosids</taxon>
        <taxon>fabids</taxon>
        <taxon>Fabales</taxon>
        <taxon>Fabaceae</taxon>
        <taxon>Papilionoideae</taxon>
        <taxon>50 kb inversion clade</taxon>
        <taxon>NPAAA clade</taxon>
        <taxon>indigoferoid/millettioid clade</taxon>
        <taxon>Phaseoleae</taxon>
        <taxon>Mucuna</taxon>
    </lineage>
</organism>
<keyword evidence="6" id="KW-1185">Reference proteome</keyword>
<evidence type="ECO:0000256" key="1">
    <source>
        <dbReference type="ARBA" id="ARBA00004123"/>
    </source>
</evidence>
<keyword evidence="2" id="KW-0805">Transcription regulation</keyword>
<dbReference type="AlphaFoldDB" id="A0A371G7Y9"/>
<dbReference type="PANTHER" id="PTHR36066:SF11">
    <property type="entry name" value="TRANSCRIPTION FACTOR BHLH144"/>
    <property type="match status" value="1"/>
</dbReference>
<feature type="non-terminal residue" evidence="5">
    <location>
        <position position="1"/>
    </location>
</feature>
<proteinExistence type="predicted"/>
<comment type="subcellular location">
    <subcellularLocation>
        <location evidence="1">Nucleus</location>
    </subcellularLocation>
</comment>
<evidence type="ECO:0000256" key="2">
    <source>
        <dbReference type="ARBA" id="ARBA00023015"/>
    </source>
</evidence>
<comment type="caution">
    <text evidence="5">The sequence shown here is derived from an EMBL/GenBank/DDBJ whole genome shotgun (WGS) entry which is preliminary data.</text>
</comment>
<name>A0A371G7Y9_MUCPR</name>